<evidence type="ECO:0000256" key="2">
    <source>
        <dbReference type="ARBA" id="ARBA00023015"/>
    </source>
</evidence>
<dbReference type="Proteomes" id="UP000434036">
    <property type="component" value="Unassembled WGS sequence"/>
</dbReference>
<proteinExistence type="inferred from homology"/>
<dbReference type="SUPFAM" id="SSF46785">
    <property type="entry name" value="Winged helix' DNA-binding domain"/>
    <property type="match status" value="1"/>
</dbReference>
<sequence>MELGQSREDYLECLLMLEENGKIRSVDVAKKMNVSKPSVNKAMNVLKEYGFISQENYGDIHLTENGRALAENILNRHRTLRGFLLEVLKVEASQAEEDACKIEHVLSEETFIKLSNFYHSYQNHE</sequence>
<keyword evidence="4" id="KW-0804">Transcription</keyword>
<keyword evidence="3" id="KW-0238">DNA-binding</keyword>
<evidence type="ECO:0000259" key="5">
    <source>
        <dbReference type="PROSITE" id="PS50944"/>
    </source>
</evidence>
<reference evidence="6 7" key="2">
    <citation type="submission" date="2020-01" db="EMBL/GenBank/DDBJ databases">
        <title>Clostridiaceae sp. nov. isolated from the gut of human by culturomics.</title>
        <authorList>
            <person name="Chang Y."/>
        </authorList>
    </citation>
    <scope>NUCLEOTIDE SEQUENCE [LARGE SCALE GENOMIC DNA]</scope>
    <source>
        <strain evidence="6 7">DONG20-135</strain>
    </source>
</reference>
<name>A0A6N8UAB3_9FIRM</name>
<dbReference type="Pfam" id="PF02742">
    <property type="entry name" value="Fe_dep_repr_C"/>
    <property type="match status" value="1"/>
</dbReference>
<evidence type="ECO:0000256" key="1">
    <source>
        <dbReference type="ARBA" id="ARBA00007871"/>
    </source>
</evidence>
<comment type="caution">
    <text evidence="6">The sequence shown here is derived from an EMBL/GenBank/DDBJ whole genome shotgun (WGS) entry which is preliminary data.</text>
</comment>
<dbReference type="Gene3D" id="1.10.10.10">
    <property type="entry name" value="Winged helix-like DNA-binding domain superfamily/Winged helix DNA-binding domain"/>
    <property type="match status" value="1"/>
</dbReference>
<dbReference type="PROSITE" id="PS50944">
    <property type="entry name" value="HTH_DTXR"/>
    <property type="match status" value="1"/>
</dbReference>
<dbReference type="GO" id="GO:0003677">
    <property type="term" value="F:DNA binding"/>
    <property type="evidence" value="ECO:0007669"/>
    <property type="project" value="UniProtKB-KW"/>
</dbReference>
<dbReference type="PANTHER" id="PTHR33238:SF7">
    <property type="entry name" value="IRON-DEPENDENT TRANSCRIPTIONAL REGULATOR"/>
    <property type="match status" value="1"/>
</dbReference>
<dbReference type="InterPro" id="IPR022689">
    <property type="entry name" value="Iron_dep_repressor"/>
</dbReference>
<dbReference type="Gene3D" id="1.10.60.10">
    <property type="entry name" value="Iron dependent repressor, metal binding and dimerisation domain"/>
    <property type="match status" value="1"/>
</dbReference>
<keyword evidence="7" id="KW-1185">Reference proteome</keyword>
<dbReference type="InterPro" id="IPR001367">
    <property type="entry name" value="Fe_dep_repressor"/>
</dbReference>
<dbReference type="PANTHER" id="PTHR33238">
    <property type="entry name" value="IRON (METAL) DEPENDENT REPRESSOR, DTXR FAMILY"/>
    <property type="match status" value="1"/>
</dbReference>
<dbReference type="RefSeq" id="WP_160624230.1">
    <property type="nucleotide sequence ID" value="NZ_WUUQ01000001.1"/>
</dbReference>
<evidence type="ECO:0000256" key="4">
    <source>
        <dbReference type="ARBA" id="ARBA00023163"/>
    </source>
</evidence>
<dbReference type="EMBL" id="WUUQ01000001">
    <property type="protein sequence ID" value="MXQ72747.1"/>
    <property type="molecule type" value="Genomic_DNA"/>
</dbReference>
<dbReference type="GO" id="GO:0046983">
    <property type="term" value="F:protein dimerization activity"/>
    <property type="evidence" value="ECO:0007669"/>
    <property type="project" value="InterPro"/>
</dbReference>
<accession>A0A6N8UAB3</accession>
<evidence type="ECO:0000313" key="6">
    <source>
        <dbReference type="EMBL" id="MXQ72747.1"/>
    </source>
</evidence>
<organism evidence="6 7">
    <name type="scientific">Copranaerobaculum intestinale</name>
    <dbReference type="NCBI Taxonomy" id="2692629"/>
    <lineage>
        <taxon>Bacteria</taxon>
        <taxon>Bacillati</taxon>
        <taxon>Bacillota</taxon>
        <taxon>Erysipelotrichia</taxon>
        <taxon>Erysipelotrichales</taxon>
        <taxon>Erysipelotrichaceae</taxon>
        <taxon>Copranaerobaculum</taxon>
    </lineage>
</organism>
<keyword evidence="2" id="KW-0805">Transcription regulation</keyword>
<evidence type="ECO:0000256" key="3">
    <source>
        <dbReference type="ARBA" id="ARBA00023125"/>
    </source>
</evidence>
<reference evidence="6 7" key="1">
    <citation type="submission" date="2019-12" db="EMBL/GenBank/DDBJ databases">
        <authorList>
            <person name="Yang R."/>
        </authorList>
    </citation>
    <scope>NUCLEOTIDE SEQUENCE [LARGE SCALE GENOMIC DNA]</scope>
    <source>
        <strain evidence="6 7">DONG20-135</strain>
    </source>
</reference>
<dbReference type="InterPro" id="IPR036390">
    <property type="entry name" value="WH_DNA-bd_sf"/>
</dbReference>
<evidence type="ECO:0000313" key="7">
    <source>
        <dbReference type="Proteomes" id="UP000434036"/>
    </source>
</evidence>
<dbReference type="AlphaFoldDB" id="A0A6N8UAB3"/>
<dbReference type="GO" id="GO:0003700">
    <property type="term" value="F:DNA-binding transcription factor activity"/>
    <property type="evidence" value="ECO:0007669"/>
    <property type="project" value="InterPro"/>
</dbReference>
<gene>
    <name evidence="6" type="ORF">GSF08_02145</name>
</gene>
<comment type="similarity">
    <text evidence="1">Belongs to the DtxR/MntR family.</text>
</comment>
<feature type="domain" description="HTH dtxR-type" evidence="5">
    <location>
        <begin position="3"/>
        <end position="63"/>
    </location>
</feature>
<dbReference type="InterPro" id="IPR022687">
    <property type="entry name" value="HTH_DTXR"/>
</dbReference>
<dbReference type="SMART" id="SM00529">
    <property type="entry name" value="HTH_DTXR"/>
    <property type="match status" value="1"/>
</dbReference>
<dbReference type="GO" id="GO:0046914">
    <property type="term" value="F:transition metal ion binding"/>
    <property type="evidence" value="ECO:0007669"/>
    <property type="project" value="InterPro"/>
</dbReference>
<dbReference type="InterPro" id="IPR036388">
    <property type="entry name" value="WH-like_DNA-bd_sf"/>
</dbReference>
<dbReference type="SUPFAM" id="SSF47979">
    <property type="entry name" value="Iron-dependent repressor protein, dimerization domain"/>
    <property type="match status" value="1"/>
</dbReference>
<dbReference type="InterPro" id="IPR050536">
    <property type="entry name" value="DtxR_MntR_Metal-Reg"/>
</dbReference>
<dbReference type="InterPro" id="IPR036421">
    <property type="entry name" value="Fe_dep_repressor_sf"/>
</dbReference>
<dbReference type="Pfam" id="PF01325">
    <property type="entry name" value="Fe_dep_repress"/>
    <property type="match status" value="1"/>
</dbReference>
<protein>
    <submittedName>
        <fullName evidence="6">Winged helix-turn-helix transcriptional regulator</fullName>
    </submittedName>
</protein>